<dbReference type="PANTHER" id="PTHR10509:SF14">
    <property type="entry name" value="CAFFEOYL-COA O-METHYLTRANSFERASE 3-RELATED"/>
    <property type="match status" value="1"/>
</dbReference>
<name>A0A1M4WB26_STRHI</name>
<dbReference type="PROSITE" id="PS51682">
    <property type="entry name" value="SAM_OMT_I"/>
    <property type="match status" value="1"/>
</dbReference>
<evidence type="ECO:0000256" key="1">
    <source>
        <dbReference type="ARBA" id="ARBA00022603"/>
    </source>
</evidence>
<evidence type="ECO:0000313" key="5">
    <source>
        <dbReference type="Proteomes" id="UP000184501"/>
    </source>
</evidence>
<reference evidence="4 5" key="1">
    <citation type="submission" date="2016-11" db="EMBL/GenBank/DDBJ databases">
        <authorList>
            <person name="Jaros S."/>
            <person name="Januszkiewicz K."/>
            <person name="Wedrychowicz H."/>
        </authorList>
    </citation>
    <scope>NUCLEOTIDE SEQUENCE [LARGE SCALE GENOMIC DNA]</scope>
    <source>
        <strain evidence="4 5">DSM 44523</strain>
    </source>
</reference>
<dbReference type="GO" id="GO:0008757">
    <property type="term" value="F:S-adenosylmethionine-dependent methyltransferase activity"/>
    <property type="evidence" value="ECO:0007669"/>
    <property type="project" value="TreeGrafter"/>
</dbReference>
<dbReference type="STRING" id="2017.SAMN05444320_1011073"/>
<gene>
    <name evidence="4" type="ORF">SAMN05444320_1011073</name>
</gene>
<keyword evidence="3" id="KW-0949">S-adenosyl-L-methionine</keyword>
<evidence type="ECO:0000256" key="3">
    <source>
        <dbReference type="ARBA" id="ARBA00022691"/>
    </source>
</evidence>
<dbReference type="Gene3D" id="3.40.50.150">
    <property type="entry name" value="Vaccinia Virus protein VP39"/>
    <property type="match status" value="1"/>
</dbReference>
<keyword evidence="2 4" id="KW-0808">Transferase</keyword>
<evidence type="ECO:0000313" key="4">
    <source>
        <dbReference type="EMBL" id="SHE78360.1"/>
    </source>
</evidence>
<keyword evidence="1 4" id="KW-0489">Methyltransferase</keyword>
<protein>
    <submittedName>
        <fullName evidence="4">Caffeoyl-CoA O-methyltransferase</fullName>
    </submittedName>
</protein>
<dbReference type="SUPFAM" id="SSF53335">
    <property type="entry name" value="S-adenosyl-L-methionine-dependent methyltransferases"/>
    <property type="match status" value="1"/>
</dbReference>
<dbReference type="RefSeq" id="WP_073480089.1">
    <property type="nucleotide sequence ID" value="NZ_FQVN01000001.1"/>
</dbReference>
<sequence length="219" mass="24353">MSKFSPGISPELHEYLRAHSTQPDALLRDLAEETARRLPERFEMQIAPEQGTFLTLLTRLLDVRFAVEVGTFTGYSSICIARGLAPGGRLLCCDVSEEFTDVARRFWSKDGLDDRVELRLAPAVETLRALPAEPAIDLSFIDADKTGYVAYWEEIVPRTRQGGVILVDNVFSAGRVLQAEPEDEVVRAIQEFNEHALADSRVELVVLPIADGLTVARKL</sequence>
<dbReference type="InterPro" id="IPR029063">
    <property type="entry name" value="SAM-dependent_MTases_sf"/>
</dbReference>
<dbReference type="InterPro" id="IPR002935">
    <property type="entry name" value="SAM_O-MeTrfase"/>
</dbReference>
<dbReference type="InterPro" id="IPR050362">
    <property type="entry name" value="Cation-dep_OMT"/>
</dbReference>
<dbReference type="PANTHER" id="PTHR10509">
    <property type="entry name" value="O-METHYLTRANSFERASE-RELATED"/>
    <property type="match status" value="1"/>
</dbReference>
<dbReference type="EMBL" id="FQVN01000001">
    <property type="protein sequence ID" value="SHE78360.1"/>
    <property type="molecule type" value="Genomic_DNA"/>
</dbReference>
<dbReference type="Pfam" id="PF01596">
    <property type="entry name" value="Methyltransf_3"/>
    <property type="match status" value="1"/>
</dbReference>
<accession>A0A1M4WB26</accession>
<dbReference type="GO" id="GO:0032259">
    <property type="term" value="P:methylation"/>
    <property type="evidence" value="ECO:0007669"/>
    <property type="project" value="UniProtKB-KW"/>
</dbReference>
<dbReference type="OrthoDB" id="9799672at2"/>
<dbReference type="GO" id="GO:0008171">
    <property type="term" value="F:O-methyltransferase activity"/>
    <property type="evidence" value="ECO:0007669"/>
    <property type="project" value="InterPro"/>
</dbReference>
<keyword evidence="5" id="KW-1185">Reference proteome</keyword>
<evidence type="ECO:0000256" key="2">
    <source>
        <dbReference type="ARBA" id="ARBA00022679"/>
    </source>
</evidence>
<dbReference type="Proteomes" id="UP000184501">
    <property type="component" value="Unassembled WGS sequence"/>
</dbReference>
<proteinExistence type="predicted"/>
<organism evidence="4 5">
    <name type="scientific">Streptoalloteichus hindustanus</name>
    <dbReference type="NCBI Taxonomy" id="2017"/>
    <lineage>
        <taxon>Bacteria</taxon>
        <taxon>Bacillati</taxon>
        <taxon>Actinomycetota</taxon>
        <taxon>Actinomycetes</taxon>
        <taxon>Pseudonocardiales</taxon>
        <taxon>Pseudonocardiaceae</taxon>
        <taxon>Streptoalloteichus</taxon>
    </lineage>
</organism>
<dbReference type="AlphaFoldDB" id="A0A1M4WB26"/>